<organism evidence="1 2">
    <name type="scientific">Streptomyces spororaveus</name>
    <dbReference type="NCBI Taxonomy" id="284039"/>
    <lineage>
        <taxon>Bacteria</taxon>
        <taxon>Bacillati</taxon>
        <taxon>Actinomycetota</taxon>
        <taxon>Actinomycetes</taxon>
        <taxon>Kitasatosporales</taxon>
        <taxon>Streptomycetaceae</taxon>
        <taxon>Streptomyces</taxon>
    </lineage>
</organism>
<sequence length="496" mass="54042">MSLSSSALAELWSRGVAANPGAPAGVLLRLLDPAVAEARRILCEERGLPQEVMDAVVAHPEFRVRRSFARNPHVPPAQRGRLVADPHDLVRAQLASGPHPRPRQPAPLPDDVLIALLTAEDDDPQLLTASEIVWELLGSFQVTLAFRYRMLGHEHPALRSLTTGLWSWLTPAQREALLTDPHPDVRASAGHYVRSADPAAMEADLPERGHARWVILNNHALSDAVVEASLADPQCRWSIAGNPYTPRDALARLARDADPQVRERVAQRADLDPALWAELAEDPDERVRTRARVQPLPRTRAQCLAVDHEMGEGENDCTCPILEPYEEPDLDWYRACAVSEEVALRRAAATCAALPSDLVARLAEDPDESVRHRLASCHPLAPAETVLAAFVARPRQRPHLLVQSRLPRTGLAHLLGHEDPEVRALAAADPTGRAPVELLTDPDPRVRRAAASNPLFSGDALERLLQDPATAEGAAANPGLPAVRLHALLDAVGLPR</sequence>
<gene>
    <name evidence="1" type="ORF">Sspor_77610</name>
</gene>
<dbReference type="Proteomes" id="UP000608522">
    <property type="component" value="Unassembled WGS sequence"/>
</dbReference>
<dbReference type="InterPro" id="IPR011989">
    <property type="entry name" value="ARM-like"/>
</dbReference>
<dbReference type="InterPro" id="IPR016024">
    <property type="entry name" value="ARM-type_fold"/>
</dbReference>
<dbReference type="SUPFAM" id="SSF48371">
    <property type="entry name" value="ARM repeat"/>
    <property type="match status" value="2"/>
</dbReference>
<reference evidence="2" key="1">
    <citation type="submission" date="2023-07" db="EMBL/GenBank/DDBJ databases">
        <title>Whole genome shotgun sequence of Streptomyces spororaveus NBRC 15456.</title>
        <authorList>
            <person name="Komaki H."/>
            <person name="Tamura T."/>
        </authorList>
    </citation>
    <scope>NUCLEOTIDE SEQUENCE [LARGE SCALE GENOMIC DNA]</scope>
    <source>
        <strain evidence="2">NBRC 15456</strain>
    </source>
</reference>
<keyword evidence="2" id="KW-1185">Reference proteome</keyword>
<proteinExistence type="predicted"/>
<evidence type="ECO:0000313" key="2">
    <source>
        <dbReference type="Proteomes" id="UP000608522"/>
    </source>
</evidence>
<protein>
    <recommendedName>
        <fullName evidence="3">Leucine rich repeat (LRR) protein</fullName>
    </recommendedName>
</protein>
<evidence type="ECO:0000313" key="1">
    <source>
        <dbReference type="EMBL" id="GHI82200.1"/>
    </source>
</evidence>
<dbReference type="RefSeq" id="WP_202203190.1">
    <property type="nucleotide sequence ID" value="NZ_BAAATO010000017.1"/>
</dbReference>
<evidence type="ECO:0008006" key="3">
    <source>
        <dbReference type="Google" id="ProtNLM"/>
    </source>
</evidence>
<name>A0ABQ3TQF2_9ACTN</name>
<dbReference type="Gene3D" id="1.25.10.10">
    <property type="entry name" value="Leucine-rich Repeat Variant"/>
    <property type="match status" value="3"/>
</dbReference>
<dbReference type="EMBL" id="BNED01000005">
    <property type="protein sequence ID" value="GHI82200.1"/>
    <property type="molecule type" value="Genomic_DNA"/>
</dbReference>
<comment type="caution">
    <text evidence="1">The sequence shown here is derived from an EMBL/GenBank/DDBJ whole genome shotgun (WGS) entry which is preliminary data.</text>
</comment>
<accession>A0ABQ3TQF2</accession>